<keyword evidence="3" id="KW-1185">Reference proteome</keyword>
<evidence type="ECO:0000313" key="3">
    <source>
        <dbReference type="Proteomes" id="UP000818029"/>
    </source>
</evidence>
<dbReference type="PaxDb" id="3635-A0A1U8KBZ3"/>
<dbReference type="Proteomes" id="UP000818029">
    <property type="component" value="Chromosome D10"/>
</dbReference>
<dbReference type="InterPro" id="IPR041577">
    <property type="entry name" value="RT_RNaseH_2"/>
</dbReference>
<dbReference type="RefSeq" id="XP_016700002.1">
    <property type="nucleotide sequence ID" value="XM_016844513.1"/>
</dbReference>
<accession>A0A1U8KBZ3</accession>
<gene>
    <name evidence="4" type="primary">LOC107915350</name>
</gene>
<feature type="compositionally biased region" description="Polar residues" evidence="1">
    <location>
        <begin position="72"/>
        <end position="86"/>
    </location>
</feature>
<dbReference type="KEGG" id="ghi:107915350"/>
<reference evidence="4" key="2">
    <citation type="submission" date="2025-08" db="UniProtKB">
        <authorList>
            <consortium name="RefSeq"/>
        </authorList>
    </citation>
    <scope>IDENTIFICATION</scope>
</reference>
<protein>
    <recommendedName>
        <fullName evidence="2">Reverse transcriptase/retrotransposon-derived protein RNase H-like domain-containing protein</fullName>
    </recommendedName>
</protein>
<sequence length="303" mass="34157">MVEQVLGFDKKTENTHTVGKLLELSIEHFVRDCPKNENATPVTSQRFMPASRGHRSSRSGLFSRGGARKGNDATTQLSEIDPGSSQSYVNTNLVESRSLKSETSRVSIVLSSSLGQSVLVDQCQESVEKLKKMLTKALILTLPKSGKDFIVYSDASLSDLGCVLMQDGKVIAYASRQLKTHEHNYPMHNLELAAVVSAVKIWRHYLYVDALSRKAAIELQAMFAQLSINNDGSLLAELKIKPMMFDRIKLAKLEDDKLVKKREMVQNDIFKLKELILREAHDSPFALHPRGTKMYRDLRESYW</sequence>
<evidence type="ECO:0000313" key="4">
    <source>
        <dbReference type="RefSeq" id="XP_016700002.1"/>
    </source>
</evidence>
<dbReference type="InterPro" id="IPR043502">
    <property type="entry name" value="DNA/RNA_pol_sf"/>
</dbReference>
<evidence type="ECO:0000256" key="1">
    <source>
        <dbReference type="SAM" id="MobiDB-lite"/>
    </source>
</evidence>
<dbReference type="PANTHER" id="PTHR34072:SF59">
    <property type="entry name" value="CCHC-TYPE INTEGRASE"/>
    <property type="match status" value="1"/>
</dbReference>
<proteinExistence type="predicted"/>
<dbReference type="Pfam" id="PF17919">
    <property type="entry name" value="RT_RNaseH_2"/>
    <property type="match status" value="1"/>
</dbReference>
<dbReference type="SUPFAM" id="SSF56672">
    <property type="entry name" value="DNA/RNA polymerases"/>
    <property type="match status" value="1"/>
</dbReference>
<dbReference type="GeneID" id="107915350"/>
<dbReference type="AlphaFoldDB" id="A0A1U8KBZ3"/>
<name>A0A1U8KBZ3_GOSHI</name>
<feature type="domain" description="Reverse transcriptase/retrotransposon-derived protein RNase H-like" evidence="2">
    <location>
        <begin position="121"/>
        <end position="207"/>
    </location>
</feature>
<dbReference type="PANTHER" id="PTHR34072">
    <property type="entry name" value="ENZYMATIC POLYPROTEIN-RELATED"/>
    <property type="match status" value="1"/>
</dbReference>
<evidence type="ECO:0000259" key="2">
    <source>
        <dbReference type="Pfam" id="PF17919"/>
    </source>
</evidence>
<organism evidence="3 4">
    <name type="scientific">Gossypium hirsutum</name>
    <name type="common">Upland cotton</name>
    <name type="synonym">Gossypium mexicanum</name>
    <dbReference type="NCBI Taxonomy" id="3635"/>
    <lineage>
        <taxon>Eukaryota</taxon>
        <taxon>Viridiplantae</taxon>
        <taxon>Streptophyta</taxon>
        <taxon>Embryophyta</taxon>
        <taxon>Tracheophyta</taxon>
        <taxon>Spermatophyta</taxon>
        <taxon>Magnoliopsida</taxon>
        <taxon>eudicotyledons</taxon>
        <taxon>Gunneridae</taxon>
        <taxon>Pentapetalae</taxon>
        <taxon>rosids</taxon>
        <taxon>malvids</taxon>
        <taxon>Malvales</taxon>
        <taxon>Malvaceae</taxon>
        <taxon>Malvoideae</taxon>
        <taxon>Gossypium</taxon>
    </lineage>
</organism>
<dbReference type="Gene3D" id="3.10.20.370">
    <property type="match status" value="1"/>
</dbReference>
<reference evidence="3" key="1">
    <citation type="journal article" date="2020" name="Nat. Genet.">
        <title>Genomic diversifications of five Gossypium allopolyploid species and their impact on cotton improvement.</title>
        <authorList>
            <person name="Chen Z.J."/>
            <person name="Sreedasyam A."/>
            <person name="Ando A."/>
            <person name="Song Q."/>
            <person name="De Santiago L.M."/>
            <person name="Hulse-Kemp A.M."/>
            <person name="Ding M."/>
            <person name="Ye W."/>
            <person name="Kirkbride R.C."/>
            <person name="Jenkins J."/>
            <person name="Plott C."/>
            <person name="Lovell J."/>
            <person name="Lin Y.M."/>
            <person name="Vaughn R."/>
            <person name="Liu B."/>
            <person name="Simpson S."/>
            <person name="Scheffler B.E."/>
            <person name="Wen L."/>
            <person name="Saski C.A."/>
            <person name="Grover C.E."/>
            <person name="Hu G."/>
            <person name="Conover J.L."/>
            <person name="Carlson J.W."/>
            <person name="Shu S."/>
            <person name="Boston L.B."/>
            <person name="Williams M."/>
            <person name="Peterson D.G."/>
            <person name="McGee K."/>
            <person name="Jones D.C."/>
            <person name="Wendel J.F."/>
            <person name="Stelly D.M."/>
            <person name="Grimwood J."/>
            <person name="Schmutz J."/>
        </authorList>
    </citation>
    <scope>NUCLEOTIDE SEQUENCE [LARGE SCALE GENOMIC DNA]</scope>
    <source>
        <strain evidence="3">cv. TM-1</strain>
    </source>
</reference>
<feature type="region of interest" description="Disordered" evidence="1">
    <location>
        <begin position="48"/>
        <end position="86"/>
    </location>
</feature>